<dbReference type="Pfam" id="PF13396">
    <property type="entry name" value="PLDc_N"/>
    <property type="match status" value="1"/>
</dbReference>
<dbReference type="InterPro" id="IPR001736">
    <property type="entry name" value="PLipase_D/transphosphatidylase"/>
</dbReference>
<dbReference type="PANTHER" id="PTHR21248:SF22">
    <property type="entry name" value="PHOSPHOLIPASE D"/>
    <property type="match status" value="1"/>
</dbReference>
<dbReference type="Pfam" id="PF13091">
    <property type="entry name" value="PLDc_2"/>
    <property type="match status" value="2"/>
</dbReference>
<comment type="subcellular location">
    <subcellularLocation>
        <location evidence="1">Cell membrane</location>
        <topology evidence="1">Multi-pass membrane protein</topology>
    </subcellularLocation>
</comment>
<dbReference type="SMART" id="SM00155">
    <property type="entry name" value="PLDc"/>
    <property type="match status" value="2"/>
</dbReference>
<dbReference type="GO" id="GO:0005886">
    <property type="term" value="C:plasma membrane"/>
    <property type="evidence" value="ECO:0007669"/>
    <property type="project" value="UniProtKB-SubCell"/>
</dbReference>
<dbReference type="GO" id="GO:0032049">
    <property type="term" value="P:cardiolipin biosynthetic process"/>
    <property type="evidence" value="ECO:0007669"/>
    <property type="project" value="UniProtKB-ARBA"/>
</dbReference>
<dbReference type="PANTHER" id="PTHR21248">
    <property type="entry name" value="CARDIOLIPIN SYNTHASE"/>
    <property type="match status" value="1"/>
</dbReference>
<feature type="domain" description="PLD phosphodiesterase" evidence="7">
    <location>
        <begin position="386"/>
        <end position="413"/>
    </location>
</feature>
<evidence type="ECO:0000256" key="3">
    <source>
        <dbReference type="ARBA" id="ARBA00022692"/>
    </source>
</evidence>
<reference evidence="8" key="1">
    <citation type="journal article" date="2015" name="Nature">
        <title>Complex archaea that bridge the gap between prokaryotes and eukaryotes.</title>
        <authorList>
            <person name="Spang A."/>
            <person name="Saw J.H."/>
            <person name="Jorgensen S.L."/>
            <person name="Zaremba-Niedzwiedzka K."/>
            <person name="Martijn J."/>
            <person name="Lind A.E."/>
            <person name="van Eijk R."/>
            <person name="Schleper C."/>
            <person name="Guy L."/>
            <person name="Ettema T.J."/>
        </authorList>
    </citation>
    <scope>NUCLEOTIDE SEQUENCE</scope>
</reference>
<keyword evidence="2" id="KW-1003">Cell membrane</keyword>
<evidence type="ECO:0000256" key="2">
    <source>
        <dbReference type="ARBA" id="ARBA00022475"/>
    </source>
</evidence>
<evidence type="ECO:0000256" key="6">
    <source>
        <dbReference type="SAM" id="Phobius"/>
    </source>
</evidence>
<comment type="caution">
    <text evidence="8">The sequence shown here is derived from an EMBL/GenBank/DDBJ whole genome shotgun (WGS) entry which is preliminary data.</text>
</comment>
<evidence type="ECO:0000256" key="1">
    <source>
        <dbReference type="ARBA" id="ARBA00004651"/>
    </source>
</evidence>
<dbReference type="EMBL" id="LAZR01000001">
    <property type="protein sequence ID" value="KKO12530.1"/>
    <property type="molecule type" value="Genomic_DNA"/>
</dbReference>
<keyword evidence="5 6" id="KW-0472">Membrane</keyword>
<keyword evidence="4 6" id="KW-1133">Transmembrane helix</keyword>
<dbReference type="InterPro" id="IPR025202">
    <property type="entry name" value="PLD-like_dom"/>
</dbReference>
<dbReference type="PROSITE" id="PS50035">
    <property type="entry name" value="PLD"/>
    <property type="match status" value="2"/>
</dbReference>
<organism evidence="8">
    <name type="scientific">marine sediment metagenome</name>
    <dbReference type="NCBI Taxonomy" id="412755"/>
    <lineage>
        <taxon>unclassified sequences</taxon>
        <taxon>metagenomes</taxon>
        <taxon>ecological metagenomes</taxon>
    </lineage>
</organism>
<feature type="domain" description="PLD phosphodiesterase" evidence="7">
    <location>
        <begin position="208"/>
        <end position="235"/>
    </location>
</feature>
<feature type="transmembrane region" description="Helical" evidence="6">
    <location>
        <begin position="6"/>
        <end position="28"/>
    </location>
</feature>
<dbReference type="AlphaFoldDB" id="A0A0F9W7Z6"/>
<dbReference type="GO" id="GO:0008808">
    <property type="term" value="F:cardiolipin synthase activity"/>
    <property type="evidence" value="ECO:0007669"/>
    <property type="project" value="TreeGrafter"/>
</dbReference>
<feature type="transmembrane region" description="Helical" evidence="6">
    <location>
        <begin position="35"/>
        <end position="57"/>
    </location>
</feature>
<protein>
    <recommendedName>
        <fullName evidence="7">PLD phosphodiesterase domain-containing protein</fullName>
    </recommendedName>
</protein>
<proteinExistence type="predicted"/>
<evidence type="ECO:0000256" key="5">
    <source>
        <dbReference type="ARBA" id="ARBA00023136"/>
    </source>
</evidence>
<dbReference type="Gene3D" id="3.30.870.10">
    <property type="entry name" value="Endonuclease Chain A"/>
    <property type="match status" value="2"/>
</dbReference>
<dbReference type="SUPFAM" id="SSF56024">
    <property type="entry name" value="Phospholipase D/nuclease"/>
    <property type="match status" value="2"/>
</dbReference>
<name>A0A0F9W7Z6_9ZZZZ</name>
<evidence type="ECO:0000313" key="8">
    <source>
        <dbReference type="EMBL" id="KKO12530.1"/>
    </source>
</evidence>
<keyword evidence="3 6" id="KW-0812">Transmembrane</keyword>
<evidence type="ECO:0000259" key="7">
    <source>
        <dbReference type="PROSITE" id="PS50035"/>
    </source>
</evidence>
<accession>A0A0F9W7Z6</accession>
<gene>
    <name evidence="8" type="ORF">LCGC14_0005450</name>
</gene>
<evidence type="ECO:0000256" key="4">
    <source>
        <dbReference type="ARBA" id="ARBA00022989"/>
    </source>
</evidence>
<sequence>MNDTQVWVWLLPLVLLAIGLVTAGHALLHKRDPKAAFGWIALCIILPLAGPVLYYLFGINRVRTRAQKDYDSKLNRDSLTTICDPPGTSYRPLSTVGESLTQKGLSACTELELLENGEQLYPAMVQAINAAQHRILLASYIFDHNTSGLQLADALAAAVSRGVEVKVIVDGLGEMMSFPRRIGRALKSRNIEFTRFNPLTLIPPSLNINLRSHRKLLIIDGVLAFTGGQNIGDRHLAERADNPNRVLDMHFRLQGKIVDDLEWAFWKDWYYCTNTKPVQAFTGSNVNAADAQIWSRLILDGPNKHIDKLNNLMLGVISAARSRVFIMTPYFLPTFDIIGALIAAHLRGVNIQILLPGHNNIAAAHWAMQNTIRQLLEAGLDIRYQPAPFVHSKLFLVDDCYTLIGSANIDPRSLRLNYELGVELFSTEVNARVGAYYAQKAQQATRIKHQDLINRSLPTRLRDSLAWLFSPYL</sequence>
<dbReference type="InterPro" id="IPR027379">
    <property type="entry name" value="CLS_N"/>
</dbReference>